<keyword evidence="6" id="KW-1185">Reference proteome</keyword>
<gene>
    <name evidence="5" type="ORF">HQR01_10750</name>
</gene>
<dbReference type="GO" id="GO:0003700">
    <property type="term" value="F:DNA-binding transcription factor activity"/>
    <property type="evidence" value="ECO:0007669"/>
    <property type="project" value="InterPro"/>
</dbReference>
<dbReference type="SUPFAM" id="SSF46785">
    <property type="entry name" value="Winged helix' DNA-binding domain"/>
    <property type="match status" value="1"/>
</dbReference>
<protein>
    <submittedName>
        <fullName evidence="5">MarR family transcriptional regulator</fullName>
    </submittedName>
</protein>
<evidence type="ECO:0000259" key="4">
    <source>
        <dbReference type="PROSITE" id="PS50995"/>
    </source>
</evidence>
<dbReference type="InterPro" id="IPR039422">
    <property type="entry name" value="MarR/SlyA-like"/>
</dbReference>
<keyword evidence="2" id="KW-0238">DNA-binding</keyword>
<dbReference type="Gene3D" id="1.10.10.10">
    <property type="entry name" value="Winged helix-like DNA-binding domain superfamily/Winged helix DNA-binding domain"/>
    <property type="match status" value="1"/>
</dbReference>
<dbReference type="PRINTS" id="PR00598">
    <property type="entry name" value="HTHMARR"/>
</dbReference>
<dbReference type="SMART" id="SM00347">
    <property type="entry name" value="HTH_MARR"/>
    <property type="match status" value="1"/>
</dbReference>
<sequence length="148" mass="16565">METNVGYLLSDSGRLLRKTFDERVRSLGLTAVQARLLLSLVKFPDNNQAFYAERIEVEPITLTRIVDRLEESGWVERVADPSDRRARLLHLTDKSREIVEPLRTIIDGLVADMVEGLSQEDQDGLAALLAKVSDNLSADRTMKDVANG</sequence>
<evidence type="ECO:0000256" key="1">
    <source>
        <dbReference type="ARBA" id="ARBA00023015"/>
    </source>
</evidence>
<name>A0A7D3XJ61_9SPHN</name>
<organism evidence="5 6">
    <name type="scientific">Erythrobacter mangrovi</name>
    <dbReference type="NCBI Taxonomy" id="2739433"/>
    <lineage>
        <taxon>Bacteria</taxon>
        <taxon>Pseudomonadati</taxon>
        <taxon>Pseudomonadota</taxon>
        <taxon>Alphaproteobacteria</taxon>
        <taxon>Sphingomonadales</taxon>
        <taxon>Erythrobacteraceae</taxon>
        <taxon>Erythrobacter/Porphyrobacter group</taxon>
        <taxon>Erythrobacter</taxon>
    </lineage>
</organism>
<dbReference type="KEGG" id="emv:HQR01_10750"/>
<dbReference type="AlphaFoldDB" id="A0A7D3XJ61"/>
<reference evidence="5 6" key="1">
    <citation type="submission" date="2020-05" db="EMBL/GenBank/DDBJ databases">
        <title>Erythrobacter mangrovi sp. nov., isolated from rhizosphere soil of mangrove plant (Kandelia candel).</title>
        <authorList>
            <person name="Ye Y.H."/>
        </authorList>
    </citation>
    <scope>NUCLEOTIDE SEQUENCE [LARGE SCALE GENOMIC DNA]</scope>
    <source>
        <strain evidence="5 6">EB310</strain>
    </source>
</reference>
<evidence type="ECO:0000313" key="5">
    <source>
        <dbReference type="EMBL" id="QKG71799.1"/>
    </source>
</evidence>
<dbReference type="PANTHER" id="PTHR33164">
    <property type="entry name" value="TRANSCRIPTIONAL REGULATOR, MARR FAMILY"/>
    <property type="match status" value="1"/>
</dbReference>
<dbReference type="RefSeq" id="WP_173214867.1">
    <property type="nucleotide sequence ID" value="NZ_CP053921.1"/>
</dbReference>
<dbReference type="InterPro" id="IPR023187">
    <property type="entry name" value="Tscrpt_reg_MarR-type_CS"/>
</dbReference>
<keyword evidence="1" id="KW-0805">Transcription regulation</keyword>
<dbReference type="Proteomes" id="UP000504693">
    <property type="component" value="Chromosome"/>
</dbReference>
<dbReference type="PANTHER" id="PTHR33164:SF64">
    <property type="entry name" value="TRANSCRIPTIONAL REGULATOR SLYA"/>
    <property type="match status" value="1"/>
</dbReference>
<accession>A0A7D3XJ61</accession>
<dbReference type="Pfam" id="PF01047">
    <property type="entry name" value="MarR"/>
    <property type="match status" value="1"/>
</dbReference>
<dbReference type="PROSITE" id="PS01117">
    <property type="entry name" value="HTH_MARR_1"/>
    <property type="match status" value="1"/>
</dbReference>
<evidence type="ECO:0000256" key="3">
    <source>
        <dbReference type="ARBA" id="ARBA00023163"/>
    </source>
</evidence>
<dbReference type="EMBL" id="CP053921">
    <property type="protein sequence ID" value="QKG71799.1"/>
    <property type="molecule type" value="Genomic_DNA"/>
</dbReference>
<dbReference type="GO" id="GO:0006950">
    <property type="term" value="P:response to stress"/>
    <property type="evidence" value="ECO:0007669"/>
    <property type="project" value="TreeGrafter"/>
</dbReference>
<feature type="domain" description="HTH marR-type" evidence="4">
    <location>
        <begin position="2"/>
        <end position="134"/>
    </location>
</feature>
<evidence type="ECO:0000313" key="6">
    <source>
        <dbReference type="Proteomes" id="UP000504693"/>
    </source>
</evidence>
<keyword evidence="3" id="KW-0804">Transcription</keyword>
<dbReference type="PROSITE" id="PS50995">
    <property type="entry name" value="HTH_MARR_2"/>
    <property type="match status" value="1"/>
</dbReference>
<evidence type="ECO:0000256" key="2">
    <source>
        <dbReference type="ARBA" id="ARBA00023125"/>
    </source>
</evidence>
<dbReference type="InterPro" id="IPR036390">
    <property type="entry name" value="WH_DNA-bd_sf"/>
</dbReference>
<dbReference type="GO" id="GO:0003677">
    <property type="term" value="F:DNA binding"/>
    <property type="evidence" value="ECO:0007669"/>
    <property type="project" value="UniProtKB-KW"/>
</dbReference>
<dbReference type="InterPro" id="IPR000835">
    <property type="entry name" value="HTH_MarR-typ"/>
</dbReference>
<proteinExistence type="predicted"/>
<dbReference type="InterPro" id="IPR036388">
    <property type="entry name" value="WH-like_DNA-bd_sf"/>
</dbReference>